<organism evidence="1">
    <name type="scientific">Leptospira ellisii</name>
    <dbReference type="NCBI Taxonomy" id="2023197"/>
    <lineage>
        <taxon>Bacteria</taxon>
        <taxon>Pseudomonadati</taxon>
        <taxon>Spirochaetota</taxon>
        <taxon>Spirochaetia</taxon>
        <taxon>Leptospirales</taxon>
        <taxon>Leptospiraceae</taxon>
        <taxon>Leptospira</taxon>
    </lineage>
</organism>
<name>A0A2N0B3G7_9LEPT</name>
<dbReference type="EMBL" id="NPEF01000397">
    <property type="protein sequence ID" value="PJZ91048.1"/>
    <property type="molecule type" value="Genomic_DNA"/>
</dbReference>
<proteinExistence type="predicted"/>
<protein>
    <submittedName>
        <fullName evidence="1">Uncharacterized protein</fullName>
    </submittedName>
</protein>
<reference evidence="1" key="1">
    <citation type="submission" date="2017-07" db="EMBL/GenBank/DDBJ databases">
        <title>Leptospira spp. isolated from tropical soils.</title>
        <authorList>
            <person name="Thibeaux R."/>
            <person name="Iraola G."/>
            <person name="Ferres I."/>
            <person name="Bierque E."/>
            <person name="Girault D."/>
            <person name="Soupe-Gilbert M.-E."/>
            <person name="Picardeau M."/>
            <person name="Goarant C."/>
        </authorList>
    </citation>
    <scope>NUCLEOTIDE SEQUENCE [LARGE SCALE GENOMIC DNA]</scope>
    <source>
        <strain evidence="1">ATI7-C-A5</strain>
    </source>
</reference>
<dbReference type="AlphaFoldDB" id="A0A2N0B3G7"/>
<accession>A0A2N0B3G7</accession>
<sequence length="118" mass="13638">MFFKICVGLLFGILIFSYFFLAEQMLNESGKNLEKQVAEEAEKIKKLSGESESRFNELPNTSFDPILKLQKMGMIVIPFLLPYLSDTSQTQAERVDHRWRPDSVHSRRNVIVNEISVI</sequence>
<comment type="caution">
    <text evidence="1">The sequence shown here is derived from an EMBL/GenBank/DDBJ whole genome shotgun (WGS) entry which is preliminary data.</text>
</comment>
<gene>
    <name evidence="1" type="ORF">CH379_20840</name>
</gene>
<evidence type="ECO:0000313" key="1">
    <source>
        <dbReference type="EMBL" id="PJZ91048.1"/>
    </source>
</evidence>